<evidence type="ECO:0000256" key="5">
    <source>
        <dbReference type="ARBA" id="ARBA00023187"/>
    </source>
</evidence>
<sequence>MASKNWSCRKDRKVTPYRKKSHIINITILHVRSITHMSPRARLIGEDSVRKRYNCGFLKNEELKYVRVLGALYIRLTGICLDCYKYLEPLFNDKRKSRIQSRQGQYEIIHIDEFIDILLKE</sequence>
<evidence type="ECO:0000256" key="6">
    <source>
        <dbReference type="ARBA" id="ARBA00023242"/>
    </source>
</evidence>
<dbReference type="GO" id="GO:0005681">
    <property type="term" value="C:spliceosomal complex"/>
    <property type="evidence" value="ECO:0007669"/>
    <property type="project" value="UniProtKB-KW"/>
</dbReference>
<accession>A0AA39F2C1</accession>
<reference evidence="8" key="2">
    <citation type="submission" date="2023-03" db="EMBL/GenBank/DDBJ databases">
        <authorList>
            <person name="Inwood S.N."/>
            <person name="Skelly J.G."/>
            <person name="Guhlin J."/>
            <person name="Harrop T.W.R."/>
            <person name="Goldson S.G."/>
            <person name="Dearden P.K."/>
        </authorList>
    </citation>
    <scope>NUCLEOTIDE SEQUENCE</scope>
    <source>
        <strain evidence="8">Lincoln</strain>
        <tissue evidence="8">Whole body</tissue>
    </source>
</reference>
<proteinExistence type="inferred from homology"/>
<evidence type="ECO:0000256" key="7">
    <source>
        <dbReference type="RuleBase" id="RU367025"/>
    </source>
</evidence>
<comment type="caution">
    <text evidence="8">The sequence shown here is derived from an EMBL/GenBank/DDBJ whole genome shotgun (WGS) entry which is preliminary data.</text>
</comment>
<evidence type="ECO:0000313" key="8">
    <source>
        <dbReference type="EMBL" id="KAK0161631.1"/>
    </source>
</evidence>
<comment type="function">
    <text evidence="7">Required for pre-mRNA splicing.</text>
</comment>
<keyword evidence="5 7" id="KW-0508">mRNA splicing</keyword>
<dbReference type="GO" id="GO:0000398">
    <property type="term" value="P:mRNA splicing, via spliceosome"/>
    <property type="evidence" value="ECO:0007669"/>
    <property type="project" value="UniProtKB-UniRule"/>
</dbReference>
<dbReference type="InterPro" id="IPR005037">
    <property type="entry name" value="PRP38"/>
</dbReference>
<dbReference type="Pfam" id="PF03371">
    <property type="entry name" value="PRP38"/>
    <property type="match status" value="1"/>
</dbReference>
<dbReference type="PANTHER" id="PTHR23142">
    <property type="entry name" value="PRE-MRNA-SPLICING FACTOR 38A-RELATED"/>
    <property type="match status" value="1"/>
</dbReference>
<comment type="similarity">
    <text evidence="2 7">Belongs to the PRP38 family.</text>
</comment>
<reference evidence="8" key="1">
    <citation type="journal article" date="2023" name="bioRxiv">
        <title>Scaffold-level genome assemblies of two parasitoid biocontrol wasps reveal the parthenogenesis mechanism and an associated novel virus.</title>
        <authorList>
            <person name="Inwood S."/>
            <person name="Skelly J."/>
            <person name="Guhlin J."/>
            <person name="Harrop T."/>
            <person name="Goldson S."/>
            <person name="Dearden P."/>
        </authorList>
    </citation>
    <scope>NUCLEOTIDE SEQUENCE</scope>
    <source>
        <strain evidence="8">Lincoln</strain>
        <tissue evidence="8">Whole body</tissue>
    </source>
</reference>
<evidence type="ECO:0000313" key="9">
    <source>
        <dbReference type="Proteomes" id="UP001168972"/>
    </source>
</evidence>
<gene>
    <name evidence="8" type="ORF">PV327_010084</name>
</gene>
<keyword evidence="3 7" id="KW-0507">mRNA processing</keyword>
<dbReference type="Proteomes" id="UP001168972">
    <property type="component" value="Unassembled WGS sequence"/>
</dbReference>
<keyword evidence="9" id="KW-1185">Reference proteome</keyword>
<comment type="subcellular location">
    <subcellularLocation>
        <location evidence="1 7">Nucleus</location>
    </subcellularLocation>
</comment>
<dbReference type="EMBL" id="JAQQBR010001835">
    <property type="protein sequence ID" value="KAK0161631.1"/>
    <property type="molecule type" value="Genomic_DNA"/>
</dbReference>
<protein>
    <recommendedName>
        <fullName evidence="7">Pre-mRNA-splicing factor 38</fullName>
    </recommendedName>
</protein>
<dbReference type="AlphaFoldDB" id="A0AA39F2C1"/>
<evidence type="ECO:0000256" key="4">
    <source>
        <dbReference type="ARBA" id="ARBA00022728"/>
    </source>
</evidence>
<name>A0AA39F2C1_MICHY</name>
<keyword evidence="4 7" id="KW-0747">Spliceosome</keyword>
<evidence type="ECO:0000256" key="3">
    <source>
        <dbReference type="ARBA" id="ARBA00022664"/>
    </source>
</evidence>
<evidence type="ECO:0000256" key="2">
    <source>
        <dbReference type="ARBA" id="ARBA00006164"/>
    </source>
</evidence>
<organism evidence="8 9">
    <name type="scientific">Microctonus hyperodae</name>
    <name type="common">Parasitoid wasp</name>
    <dbReference type="NCBI Taxonomy" id="165561"/>
    <lineage>
        <taxon>Eukaryota</taxon>
        <taxon>Metazoa</taxon>
        <taxon>Ecdysozoa</taxon>
        <taxon>Arthropoda</taxon>
        <taxon>Hexapoda</taxon>
        <taxon>Insecta</taxon>
        <taxon>Pterygota</taxon>
        <taxon>Neoptera</taxon>
        <taxon>Endopterygota</taxon>
        <taxon>Hymenoptera</taxon>
        <taxon>Apocrita</taxon>
        <taxon>Ichneumonoidea</taxon>
        <taxon>Braconidae</taxon>
        <taxon>Euphorinae</taxon>
        <taxon>Microctonus</taxon>
    </lineage>
</organism>
<keyword evidence="6 7" id="KW-0539">Nucleus</keyword>
<evidence type="ECO:0000256" key="1">
    <source>
        <dbReference type="ARBA" id="ARBA00004123"/>
    </source>
</evidence>